<keyword evidence="2" id="KW-0328">Glycosyltransferase</keyword>
<proteinExistence type="inferred from homology"/>
<keyword evidence="4" id="KW-0812">Transmembrane</keyword>
<feature type="domain" description="Glycosyltransferase 2-like" evidence="5">
    <location>
        <begin position="4"/>
        <end position="160"/>
    </location>
</feature>
<evidence type="ECO:0000313" key="7">
    <source>
        <dbReference type="Proteomes" id="UP000239340"/>
    </source>
</evidence>
<evidence type="ECO:0000259" key="5">
    <source>
        <dbReference type="Pfam" id="PF00535"/>
    </source>
</evidence>
<dbReference type="GO" id="GO:0016757">
    <property type="term" value="F:glycosyltransferase activity"/>
    <property type="evidence" value="ECO:0007669"/>
    <property type="project" value="UniProtKB-KW"/>
</dbReference>
<keyword evidence="4" id="KW-1133">Transmembrane helix</keyword>
<dbReference type="Proteomes" id="UP000239340">
    <property type="component" value="Plasmid pSfreNXT3c"/>
</dbReference>
<dbReference type="AlphaFoldDB" id="A0A2L0HE82"/>
<reference evidence="6 7" key="1">
    <citation type="submission" date="2017-10" db="EMBL/GenBank/DDBJ databases">
        <title>Analysis of the genome sequences of Rhizobium populations associated to common bean (phaseolus vulgaris).</title>
        <authorList>
            <person name="Bustos P."/>
            <person name="Santamaria R.I."/>
            <person name="Miranda-Sanchez F."/>
            <person name="Perez-Carrascal O."/>
            <person name="Juarez S."/>
            <person name="Lozano L."/>
            <person name="Martinez-Flores I."/>
            <person name="Vinuesa P."/>
            <person name="Martinez-Romero E."/>
            <person name="Cevallos M.A."/>
            <person name="Romero D."/>
            <person name="Davila G."/>
            <person name="Gonzalez V."/>
        </authorList>
    </citation>
    <scope>NUCLEOTIDE SEQUENCE [LARGE SCALE GENOMIC DNA]</scope>
    <source>
        <strain evidence="6 7">NXT3</strain>
        <plasmid evidence="7">Plasmid psfrenxt3c</plasmid>
    </source>
</reference>
<keyword evidence="4" id="KW-0472">Membrane</keyword>
<sequence>MAISVIIKTLNEEKRIAATIESALTALERQGGEVIVADSGSSDSTIEIAARYPTVIAQITPPARPSCGIGPQLGFQHSRHDYICLIDGDMLLDADFLDEAVGFLEDHPAIAGVTGHVEEMHVSNLEFARRVKRNAPENRTGPIDRMNGGGLYRRSAIEDVGYLSDRNLHGYEEFDLGIRLRSAGWGLYRLDRRFVQHFGHTVNSYRLLVRRWKSKYLYGIGELLRASLGKPYFLQLLRELPELRLWGLVHLWWLFCLALIVFLPDKLVAIAAVLATVASVVALASVKKRSLSMGLYTVVAWFFHAAALPVGMLRSRRQPGDPIESRILGKPA</sequence>
<comment type="similarity">
    <text evidence="1">Belongs to the glycosyltransferase 2 family.</text>
</comment>
<accession>A0A2L0HE82</accession>
<dbReference type="EMBL" id="CP024310">
    <property type="protein sequence ID" value="AUX79800.1"/>
    <property type="molecule type" value="Genomic_DNA"/>
</dbReference>
<dbReference type="Gene3D" id="3.90.550.10">
    <property type="entry name" value="Spore Coat Polysaccharide Biosynthesis Protein SpsA, Chain A"/>
    <property type="match status" value="1"/>
</dbReference>
<dbReference type="PANTHER" id="PTHR43630">
    <property type="entry name" value="POLY-BETA-1,6-N-ACETYL-D-GLUCOSAMINE SYNTHASE"/>
    <property type="match status" value="1"/>
</dbReference>
<evidence type="ECO:0000256" key="2">
    <source>
        <dbReference type="ARBA" id="ARBA00022676"/>
    </source>
</evidence>
<evidence type="ECO:0000256" key="4">
    <source>
        <dbReference type="SAM" id="Phobius"/>
    </source>
</evidence>
<dbReference type="PANTHER" id="PTHR43630:SF1">
    <property type="entry name" value="POLY-BETA-1,6-N-ACETYL-D-GLUCOSAMINE SYNTHASE"/>
    <property type="match status" value="1"/>
</dbReference>
<evidence type="ECO:0000313" key="6">
    <source>
        <dbReference type="EMBL" id="AUX79800.1"/>
    </source>
</evidence>
<feature type="transmembrane region" description="Helical" evidence="4">
    <location>
        <begin position="243"/>
        <end position="262"/>
    </location>
</feature>
<feature type="transmembrane region" description="Helical" evidence="4">
    <location>
        <begin position="293"/>
        <end position="312"/>
    </location>
</feature>
<name>A0A2L0HE82_RHIFR</name>
<dbReference type="RefSeq" id="WP_104841014.1">
    <property type="nucleotide sequence ID" value="NZ_CP024310.1"/>
</dbReference>
<geneLocation type="plasmid" evidence="7">
    <name>psfrenxt3c</name>
</geneLocation>
<protein>
    <submittedName>
        <fullName evidence="6">Glycosyltransferase family 2 protein</fullName>
    </submittedName>
</protein>
<evidence type="ECO:0000256" key="1">
    <source>
        <dbReference type="ARBA" id="ARBA00006739"/>
    </source>
</evidence>
<keyword evidence="6" id="KW-0614">Plasmid</keyword>
<dbReference type="InterPro" id="IPR029044">
    <property type="entry name" value="Nucleotide-diphossugar_trans"/>
</dbReference>
<gene>
    <name evidence="6" type="ORF">NXT3_PC00639</name>
</gene>
<evidence type="ECO:0000256" key="3">
    <source>
        <dbReference type="ARBA" id="ARBA00022679"/>
    </source>
</evidence>
<organism evidence="6 7">
    <name type="scientific">Rhizobium fredii</name>
    <name type="common">Sinorhizobium fredii</name>
    <dbReference type="NCBI Taxonomy" id="380"/>
    <lineage>
        <taxon>Bacteria</taxon>
        <taxon>Pseudomonadati</taxon>
        <taxon>Pseudomonadota</taxon>
        <taxon>Alphaproteobacteria</taxon>
        <taxon>Hyphomicrobiales</taxon>
        <taxon>Rhizobiaceae</taxon>
        <taxon>Sinorhizobium/Ensifer group</taxon>
        <taxon>Sinorhizobium</taxon>
    </lineage>
</organism>
<dbReference type="Pfam" id="PF00535">
    <property type="entry name" value="Glycos_transf_2"/>
    <property type="match status" value="1"/>
</dbReference>
<feature type="transmembrane region" description="Helical" evidence="4">
    <location>
        <begin position="268"/>
        <end position="286"/>
    </location>
</feature>
<dbReference type="InterPro" id="IPR001173">
    <property type="entry name" value="Glyco_trans_2-like"/>
</dbReference>
<dbReference type="SUPFAM" id="SSF53448">
    <property type="entry name" value="Nucleotide-diphospho-sugar transferases"/>
    <property type="match status" value="1"/>
</dbReference>
<keyword evidence="3 6" id="KW-0808">Transferase</keyword>